<reference evidence="1 2" key="1">
    <citation type="submission" date="2024-05" db="EMBL/GenBank/DDBJ databases">
        <authorList>
            <person name="Jiang F."/>
        </authorList>
    </citation>
    <scope>NUCLEOTIDE SEQUENCE [LARGE SCALE GENOMIC DNA]</scope>
    <source>
        <strain evidence="1 2">LZ166</strain>
    </source>
</reference>
<dbReference type="InterPro" id="IPR043137">
    <property type="entry name" value="GGT_ssub_C"/>
</dbReference>
<proteinExistence type="predicted"/>
<sequence length="528" mass="56214">MRKFDMPGRSPVVAENGMAATSHPLATASAISVLRDGGNAVDAAIAAAATLAVVEPHMTGIGGDCFVIVAEPDGTLHGLNGSGRAPAGAHAAWYRERGFTEIPATGPHSVTVPGAIKAWEVLSQRFGTRGFEALFTDAIRYAEEGFAIHPRVARDWARYAAELAADEGGRIHYLSNGRTPAVFSRHRLPALGATLRRIAGKGSAAFYEGEVASEIARTIREKGGFLSEEDLAKVSADWVEPITTGYRGYDVFEIPPNGQGLTALIMLNLMNELRVERTSVDGPDRWHLMIEAARLAYAVRDRHIADPASMTCETKDLLDAAYTEALAGGYMPGRRNGNIALPPIPNSDTIYLCVVDGDRRAVSFINSLYSGFGSKIVTPASGIALQNRGACFTLEEGHPNELSPAKRPMHTIIPGMATKDGKPSCAFGVMGGAYQPMGHALVLSNMLDFGMDPQQAVDFPRLFWGEDGTLEAETGIPAGVRSELAARGHTLRDALGPWGGAQIIAIDYESGFLIGGSDPRKDGCALGW</sequence>
<protein>
    <submittedName>
        <fullName evidence="1">Gamma-glutamyltransferase family protein</fullName>
    </submittedName>
</protein>
<accession>A0ABV3SKV1</accession>
<dbReference type="RefSeq" id="WP_367954083.1">
    <property type="nucleotide sequence ID" value="NZ_JBDPGJ010000002.1"/>
</dbReference>
<dbReference type="Gene3D" id="1.10.246.130">
    <property type="match status" value="1"/>
</dbReference>
<dbReference type="Pfam" id="PF01019">
    <property type="entry name" value="G_glu_transpept"/>
    <property type="match status" value="1"/>
</dbReference>
<dbReference type="Proteomes" id="UP001556692">
    <property type="component" value="Unassembled WGS sequence"/>
</dbReference>
<dbReference type="InterPro" id="IPR043138">
    <property type="entry name" value="GGT_lsub"/>
</dbReference>
<organism evidence="1 2">
    <name type="scientific">Aquibium pacificus</name>
    <dbReference type="NCBI Taxonomy" id="3153579"/>
    <lineage>
        <taxon>Bacteria</taxon>
        <taxon>Pseudomonadati</taxon>
        <taxon>Pseudomonadota</taxon>
        <taxon>Alphaproteobacteria</taxon>
        <taxon>Hyphomicrobiales</taxon>
        <taxon>Phyllobacteriaceae</taxon>
        <taxon>Aquibium</taxon>
    </lineage>
</organism>
<dbReference type="PRINTS" id="PR01210">
    <property type="entry name" value="GGTRANSPTASE"/>
</dbReference>
<dbReference type="InterPro" id="IPR029055">
    <property type="entry name" value="Ntn_hydrolases_N"/>
</dbReference>
<dbReference type="EMBL" id="JBDPGJ010000002">
    <property type="protein sequence ID" value="MEX0406220.1"/>
    <property type="molecule type" value="Genomic_DNA"/>
</dbReference>
<evidence type="ECO:0000313" key="1">
    <source>
        <dbReference type="EMBL" id="MEX0406220.1"/>
    </source>
</evidence>
<name>A0ABV3SKV1_9HYPH</name>
<dbReference type="PANTHER" id="PTHR43881">
    <property type="entry name" value="GAMMA-GLUTAMYLTRANSPEPTIDASE (AFU_ORTHOLOGUE AFUA_4G13580)"/>
    <property type="match status" value="1"/>
</dbReference>
<keyword evidence="2" id="KW-1185">Reference proteome</keyword>
<dbReference type="SUPFAM" id="SSF56235">
    <property type="entry name" value="N-terminal nucleophile aminohydrolases (Ntn hydrolases)"/>
    <property type="match status" value="1"/>
</dbReference>
<gene>
    <name evidence="1" type="ORF">ABGN05_11135</name>
</gene>
<comment type="caution">
    <text evidence="1">The sequence shown here is derived from an EMBL/GenBank/DDBJ whole genome shotgun (WGS) entry which is preliminary data.</text>
</comment>
<dbReference type="InterPro" id="IPR052896">
    <property type="entry name" value="GGT-like_enzyme"/>
</dbReference>
<evidence type="ECO:0000313" key="2">
    <source>
        <dbReference type="Proteomes" id="UP001556692"/>
    </source>
</evidence>
<dbReference type="PANTHER" id="PTHR43881:SF1">
    <property type="entry name" value="GAMMA-GLUTAMYLTRANSPEPTIDASE (AFU_ORTHOLOGUE AFUA_4G13580)"/>
    <property type="match status" value="1"/>
</dbReference>
<dbReference type="Gene3D" id="3.60.20.40">
    <property type="match status" value="1"/>
</dbReference>